<accession>A0A841HK25</accession>
<dbReference type="PIRSF" id="PIRSF020565">
    <property type="entry name" value="3Ho_Ac_ACP_DH_prd"/>
    <property type="match status" value="1"/>
</dbReference>
<dbReference type="InterPro" id="IPR029069">
    <property type="entry name" value="HotDog_dom_sf"/>
</dbReference>
<proteinExistence type="predicted"/>
<protein>
    <submittedName>
        <fullName evidence="1">Putative hotdog family 3-hydroxylacyl-ACP dehydratase</fullName>
    </submittedName>
</protein>
<evidence type="ECO:0000313" key="1">
    <source>
        <dbReference type="EMBL" id="MBB6093397.1"/>
    </source>
</evidence>
<gene>
    <name evidence="1" type="ORF">HNQ60_002275</name>
</gene>
<dbReference type="InterPro" id="IPR016776">
    <property type="entry name" value="ApeP-like_dehydratase"/>
</dbReference>
<evidence type="ECO:0000313" key="2">
    <source>
        <dbReference type="Proteomes" id="UP000588068"/>
    </source>
</evidence>
<dbReference type="Proteomes" id="UP000588068">
    <property type="component" value="Unassembled WGS sequence"/>
</dbReference>
<sequence>MTPQFRIEDVLPHEGRMLLLDELVEYGPDHVICALTVDADTQFCEVGRGVPAWVGLEYMAQTMCAYSGIDEARAGQKPSIGLLLGSRRYVAEVEWFPPGTRLSIRADLLLRDESDLVAFACTIHDGARVLARGDVKAIRPKDVLAVIRGERVAGEAR</sequence>
<dbReference type="Gene3D" id="3.10.129.10">
    <property type="entry name" value="Hotdog Thioesterase"/>
    <property type="match status" value="1"/>
</dbReference>
<dbReference type="AlphaFoldDB" id="A0A841HK25"/>
<name>A0A841HK25_9GAMM</name>
<dbReference type="EMBL" id="JACHHZ010000002">
    <property type="protein sequence ID" value="MBB6093397.1"/>
    <property type="molecule type" value="Genomic_DNA"/>
</dbReference>
<dbReference type="Pfam" id="PF22817">
    <property type="entry name" value="ApeP-like"/>
    <property type="match status" value="1"/>
</dbReference>
<dbReference type="SUPFAM" id="SSF54637">
    <property type="entry name" value="Thioesterase/thiol ester dehydrase-isomerase"/>
    <property type="match status" value="1"/>
</dbReference>
<organism evidence="1 2">
    <name type="scientific">Povalibacter uvarum</name>
    <dbReference type="NCBI Taxonomy" id="732238"/>
    <lineage>
        <taxon>Bacteria</taxon>
        <taxon>Pseudomonadati</taxon>
        <taxon>Pseudomonadota</taxon>
        <taxon>Gammaproteobacteria</taxon>
        <taxon>Steroidobacterales</taxon>
        <taxon>Steroidobacteraceae</taxon>
        <taxon>Povalibacter</taxon>
    </lineage>
</organism>
<keyword evidence="2" id="KW-1185">Reference proteome</keyword>
<comment type="caution">
    <text evidence="1">The sequence shown here is derived from an EMBL/GenBank/DDBJ whole genome shotgun (WGS) entry which is preliminary data.</text>
</comment>
<dbReference type="RefSeq" id="WP_184331686.1">
    <property type="nucleotide sequence ID" value="NZ_JACHHZ010000002.1"/>
</dbReference>
<reference evidence="1 2" key="1">
    <citation type="submission" date="2020-08" db="EMBL/GenBank/DDBJ databases">
        <title>Genomic Encyclopedia of Type Strains, Phase IV (KMG-IV): sequencing the most valuable type-strain genomes for metagenomic binning, comparative biology and taxonomic classification.</title>
        <authorList>
            <person name="Goeker M."/>
        </authorList>
    </citation>
    <scope>NUCLEOTIDE SEQUENCE [LARGE SCALE GENOMIC DNA]</scope>
    <source>
        <strain evidence="1 2">DSM 26723</strain>
    </source>
</reference>